<dbReference type="Proteomes" id="UP001307849">
    <property type="component" value="Unassembled WGS sequence"/>
</dbReference>
<keyword evidence="2" id="KW-0812">Transmembrane</keyword>
<keyword evidence="2" id="KW-1133">Transmembrane helix</keyword>
<gene>
    <name evidence="3" type="ORF">TWF506_007717</name>
</gene>
<accession>A0AAN8NRS7</accession>
<evidence type="ECO:0000256" key="2">
    <source>
        <dbReference type="SAM" id="Phobius"/>
    </source>
</evidence>
<dbReference type="AlphaFoldDB" id="A0AAN8NRS7"/>
<reference evidence="3 4" key="1">
    <citation type="submission" date="2019-10" db="EMBL/GenBank/DDBJ databases">
        <authorList>
            <person name="Palmer J.M."/>
        </authorList>
    </citation>
    <scope>NUCLEOTIDE SEQUENCE [LARGE SCALE GENOMIC DNA]</scope>
    <source>
        <strain evidence="3 4">TWF506</strain>
    </source>
</reference>
<proteinExistence type="predicted"/>
<feature type="region of interest" description="Disordered" evidence="1">
    <location>
        <begin position="1"/>
        <end position="36"/>
    </location>
</feature>
<evidence type="ECO:0000313" key="3">
    <source>
        <dbReference type="EMBL" id="KAK6515378.1"/>
    </source>
</evidence>
<protein>
    <submittedName>
        <fullName evidence="3">Uncharacterized protein</fullName>
    </submittedName>
</protein>
<organism evidence="3 4">
    <name type="scientific">Arthrobotrys conoides</name>
    <dbReference type="NCBI Taxonomy" id="74498"/>
    <lineage>
        <taxon>Eukaryota</taxon>
        <taxon>Fungi</taxon>
        <taxon>Dikarya</taxon>
        <taxon>Ascomycota</taxon>
        <taxon>Pezizomycotina</taxon>
        <taxon>Orbiliomycetes</taxon>
        <taxon>Orbiliales</taxon>
        <taxon>Orbiliaceae</taxon>
        <taxon>Arthrobotrys</taxon>
    </lineage>
</organism>
<feature type="transmembrane region" description="Helical" evidence="2">
    <location>
        <begin position="84"/>
        <end position="107"/>
    </location>
</feature>
<keyword evidence="4" id="KW-1185">Reference proteome</keyword>
<comment type="caution">
    <text evidence="3">The sequence shown here is derived from an EMBL/GenBank/DDBJ whole genome shotgun (WGS) entry which is preliminary data.</text>
</comment>
<evidence type="ECO:0000313" key="4">
    <source>
        <dbReference type="Proteomes" id="UP001307849"/>
    </source>
</evidence>
<name>A0AAN8NRS7_9PEZI</name>
<dbReference type="EMBL" id="JAVHJM010000004">
    <property type="protein sequence ID" value="KAK6515378.1"/>
    <property type="molecule type" value="Genomic_DNA"/>
</dbReference>
<evidence type="ECO:0000256" key="1">
    <source>
        <dbReference type="SAM" id="MobiDB-lite"/>
    </source>
</evidence>
<sequence>MTGYAREDEVASAADLESGSPPYSSTTTSTSLRNKSKKYTSAIARWIKGPVPPETLKIKPIFPDIQAIPIRILDNLCPKKRTKIIAWLLACAIWITAFVLVVHYSYFTGEEMMLGCSTNLWWVLCPTINTEKGI</sequence>
<keyword evidence="2" id="KW-0472">Membrane</keyword>